<evidence type="ECO:0000313" key="2">
    <source>
        <dbReference type="Proteomes" id="UP000243024"/>
    </source>
</evidence>
<dbReference type="NCBIfam" id="TIGR01869">
    <property type="entry name" value="casC_Cse4"/>
    <property type="match status" value="1"/>
</dbReference>
<dbReference type="EMBL" id="JXBB01000022">
    <property type="protein sequence ID" value="OAR04283.1"/>
    <property type="molecule type" value="Genomic_DNA"/>
</dbReference>
<keyword evidence="2" id="KW-1185">Reference proteome</keyword>
<organism evidence="1 2">
    <name type="scientific">Hydrogenibacillus schlegelii</name>
    <name type="common">Bacillus schlegelii</name>
    <dbReference type="NCBI Taxonomy" id="1484"/>
    <lineage>
        <taxon>Bacteria</taxon>
        <taxon>Bacillati</taxon>
        <taxon>Bacillota</taxon>
        <taxon>Bacilli</taxon>
        <taxon>Bacillales</taxon>
        <taxon>Bacillales Family X. Incertae Sedis</taxon>
        <taxon>Hydrogenibacillus</taxon>
    </lineage>
</organism>
<dbReference type="RefSeq" id="WP_066201158.1">
    <property type="nucleotide sequence ID" value="NZ_CBCSAS010000038.1"/>
</dbReference>
<dbReference type="AlphaFoldDB" id="A0A179IPV6"/>
<evidence type="ECO:0000313" key="1">
    <source>
        <dbReference type="EMBL" id="OAR04283.1"/>
    </source>
</evidence>
<dbReference type="OrthoDB" id="6063at2"/>
<dbReference type="STRING" id="1484.SA87_07375"/>
<reference evidence="1 2" key="1">
    <citation type="submission" date="2015-09" db="EMBL/GenBank/DDBJ databases">
        <title>Draft genome sequence of Hydrogenibacillus schlegelii DSM 2000.</title>
        <authorList>
            <person name="Hemp J."/>
        </authorList>
    </citation>
    <scope>NUCLEOTIDE SEQUENCE [LARGE SCALE GENOMIC DNA]</scope>
    <source>
        <strain evidence="1 2">MA 48</strain>
    </source>
</reference>
<sequence>MFLQVHYLTSYHASLLNRDDTGLAKRIRFGGAERLRISSQAQKKHWRDWMMQVTSLPSAIRSRHFFSRVIKHELVREGMDDTLAHELAYHLAQEVLRASGEKDALDSKTTLAMKQPVLFGRPEAEYFKKLIREAAAQGSEEDAKKYLTEAIKESKSNIQSMLRQAGLGNPAVGFEGALFGRFVTSDILARVDAPVHVAHAFTTHELRTEIDFFTVVDDLAADEETGAAHAGDMELGAGIFYGYVAVDVPLLVSNLGGRDRKEWREDPDGQAMARELLGLLIQAIATVTPGAKLGATAPYARAEFVLLEAGEALPRSLANAFLEPVPLDGNANGLARSVDRLSEYLTKLEGMYGDSGETRYVASLHPWPRQREQKSDLSTAIEGTLRAIFEAGEGAGEGA</sequence>
<dbReference type="Proteomes" id="UP000243024">
    <property type="component" value="Unassembled WGS sequence"/>
</dbReference>
<dbReference type="InterPro" id="IPR010148">
    <property type="entry name" value="CRISPR-assoc_prot_CT1975"/>
</dbReference>
<dbReference type="Pfam" id="PF09344">
    <property type="entry name" value="Cas_CT1975"/>
    <property type="match status" value="1"/>
</dbReference>
<evidence type="ECO:0008006" key="3">
    <source>
        <dbReference type="Google" id="ProtNLM"/>
    </source>
</evidence>
<gene>
    <name evidence="1" type="ORF">SA87_07375</name>
</gene>
<protein>
    <recommendedName>
        <fullName evidence="3">Type I-E CRISPR-associated protein Cas7/Cse4/CasC</fullName>
    </recommendedName>
</protein>
<comment type="caution">
    <text evidence="1">The sequence shown here is derived from an EMBL/GenBank/DDBJ whole genome shotgun (WGS) entry which is preliminary data.</text>
</comment>
<proteinExistence type="predicted"/>
<name>A0A179IPV6_HYDSH</name>
<accession>A0A179IPV6</accession>